<name>A0A9W6DQ92_9EURO</name>
<comment type="caution">
    <text evidence="1">The sequence shown here is derived from an EMBL/GenBank/DDBJ whole genome shotgun (WGS) entry which is preliminary data.</text>
</comment>
<evidence type="ECO:0000313" key="2">
    <source>
        <dbReference type="Proteomes" id="UP001143548"/>
    </source>
</evidence>
<organism evidence="1 2">
    <name type="scientific">Aspergillus brasiliensis</name>
    <dbReference type="NCBI Taxonomy" id="319629"/>
    <lineage>
        <taxon>Eukaryota</taxon>
        <taxon>Fungi</taxon>
        <taxon>Dikarya</taxon>
        <taxon>Ascomycota</taxon>
        <taxon>Pezizomycotina</taxon>
        <taxon>Eurotiomycetes</taxon>
        <taxon>Eurotiomycetidae</taxon>
        <taxon>Eurotiales</taxon>
        <taxon>Aspergillaceae</taxon>
        <taxon>Aspergillus</taxon>
        <taxon>Aspergillus subgen. Circumdati</taxon>
    </lineage>
</organism>
<dbReference type="EMBL" id="BROQ01000069">
    <property type="protein sequence ID" value="GKZ23541.1"/>
    <property type="molecule type" value="Genomic_DNA"/>
</dbReference>
<proteinExistence type="predicted"/>
<reference evidence="1" key="1">
    <citation type="submission" date="2022-07" db="EMBL/GenBank/DDBJ databases">
        <title>Taxonomy of Aspergillus series Nigri: significant species reduction supported by multi-species coalescent approaches.</title>
        <authorList>
            <person name="Bian C."/>
            <person name="Kusuya Y."/>
            <person name="Sklenar F."/>
            <person name="D'hooge E."/>
            <person name="Yaguchi T."/>
            <person name="Takahashi H."/>
            <person name="Hubka V."/>
        </authorList>
    </citation>
    <scope>NUCLEOTIDE SEQUENCE</scope>
    <source>
        <strain evidence="1">CBS 733.88</strain>
    </source>
</reference>
<evidence type="ECO:0000313" key="1">
    <source>
        <dbReference type="EMBL" id="GKZ23541.1"/>
    </source>
</evidence>
<sequence length="542" mass="59518">MTVGHPLRLRRALSSATTKSRSLSTPRCASILQLQILVHLFRVAISLALLPLDNTILLAAYAAGCIPFSLTDANKTGARRRAAALRDKQFKPRTVLVTGIDTPYGLAIARGWYYSGHRVIGAEVVGGDDSSAVACGESMSRVLSGYYRITTTTAGAGATKGYAAQLLDVVMKEKVDVWIPCCEEMEGEEDAVAKGVIEARTGCKCVTLDRGMADILSSSSSSTSSDREAFLAFLVEKGLPVVERHEVLSRDAVHKILHRSPTKVWNMRRADDREVMLPKRTLSLTYSEVSEIRISRERPWTLQQQTRLGGFYAEMAVVAGRVKAIKIYPAEENGADGDGDGGWGQSPMDRGLATAIQALVERFASQMGARLTGHLRLKLMVDEEMSANCLRYVILIDSCAHGASAVKYLILDDDWKSLVDGYLEVLTPQTNGVAEGTTTTTTTTMNGAAADAAASLKADITTPPPRRRFSLFRTAKKCNVKVFGSLGKQVDRALHEGSKLLFFWKNQNFSQLDPLPWWWHAHVYQPLRELEMIVNPKRVKRA</sequence>
<dbReference type="AlphaFoldDB" id="A0A9W6DQ92"/>
<dbReference type="Proteomes" id="UP001143548">
    <property type="component" value="Unassembled WGS sequence"/>
</dbReference>
<gene>
    <name evidence="1" type="ORF">AbraCBS73388_009917</name>
</gene>
<accession>A0A9W6DQ92</accession>
<protein>
    <submittedName>
        <fullName evidence="1">Uncharacterized protein</fullName>
    </submittedName>
</protein>